<feature type="transmembrane region" description="Helical" evidence="1">
    <location>
        <begin position="225"/>
        <end position="245"/>
    </location>
</feature>
<evidence type="ECO:0000256" key="1">
    <source>
        <dbReference type="SAM" id="Phobius"/>
    </source>
</evidence>
<dbReference type="GO" id="GO:0016746">
    <property type="term" value="F:acyltransferase activity"/>
    <property type="evidence" value="ECO:0007669"/>
    <property type="project" value="UniProtKB-KW"/>
</dbReference>
<keyword evidence="1" id="KW-1133">Transmembrane helix</keyword>
<gene>
    <name evidence="3" type="ORF">HELGO_WM56713</name>
</gene>
<keyword evidence="1" id="KW-0472">Membrane</keyword>
<accession>A0A6S6UB13</accession>
<dbReference type="EMBL" id="CACVAQ010000448">
    <property type="protein sequence ID" value="CAA6828918.1"/>
    <property type="molecule type" value="Genomic_DNA"/>
</dbReference>
<sequence length="400" mass="46864">MTEHTSSSKISTQKKRDYTQAEIDTNKFIYDQFDPNYVRQMNEALFKIVDEAYFRPVYIGFDEMPERNNPAHPIILASNHSGMAFPWDAMVFGCGILKRFDYNENKTFRAIVAPGLSGIPAMHPFFMKGSWKMAGGVDASFLNFETMMQYPKGHLLIYPEGIPGIGKGFNRKYQLQRFATSFIRMSLKYKTDILPYSTINAEYVVPYVYSFDAINRQFNKIGVPFMAIGVLTVAAIFPWAFYLAFPVKMHFVKGTRLSPYKWTDKDYEDMTEEEIGAIRDKVKDLMQKDLDAAVAQYGQSPFQVKELIRMMWKKRSYFPYNLPLFWPLIFHEFERQWIQERKYETKEPIEIGTGWGTFLRLIWRNPITLAYFIPIIGWFVLVLYGNRKWKNLDELGKPLN</sequence>
<evidence type="ECO:0000313" key="3">
    <source>
        <dbReference type="EMBL" id="CAA6828918.1"/>
    </source>
</evidence>
<proteinExistence type="predicted"/>
<protein>
    <submittedName>
        <fullName evidence="3">Phospholipid/glycerol acyltransferase</fullName>
    </submittedName>
</protein>
<feature type="domain" description="Phospholipid/glycerol acyltransferase" evidence="2">
    <location>
        <begin position="74"/>
        <end position="201"/>
    </location>
</feature>
<evidence type="ECO:0000259" key="2">
    <source>
        <dbReference type="SMART" id="SM00563"/>
    </source>
</evidence>
<organism evidence="3">
    <name type="scientific">uncultured Aureispira sp</name>
    <dbReference type="NCBI Taxonomy" id="1331704"/>
    <lineage>
        <taxon>Bacteria</taxon>
        <taxon>Pseudomonadati</taxon>
        <taxon>Bacteroidota</taxon>
        <taxon>Saprospiria</taxon>
        <taxon>Saprospirales</taxon>
        <taxon>Saprospiraceae</taxon>
        <taxon>Aureispira</taxon>
        <taxon>environmental samples</taxon>
    </lineage>
</organism>
<feature type="transmembrane region" description="Helical" evidence="1">
    <location>
        <begin position="367"/>
        <end position="385"/>
    </location>
</feature>
<keyword evidence="3" id="KW-0808">Transferase</keyword>
<dbReference type="InterPro" id="IPR002123">
    <property type="entry name" value="Plipid/glycerol_acylTrfase"/>
</dbReference>
<dbReference type="AlphaFoldDB" id="A0A6S6UB13"/>
<name>A0A6S6UB13_9BACT</name>
<keyword evidence="3" id="KW-0012">Acyltransferase</keyword>
<keyword evidence="1" id="KW-0812">Transmembrane</keyword>
<reference evidence="3" key="1">
    <citation type="submission" date="2020-01" db="EMBL/GenBank/DDBJ databases">
        <authorList>
            <person name="Meier V. D."/>
            <person name="Meier V D."/>
        </authorList>
    </citation>
    <scope>NUCLEOTIDE SEQUENCE</scope>
    <source>
        <strain evidence="3">HLG_WM_MAG_10</strain>
    </source>
</reference>
<dbReference type="SMART" id="SM00563">
    <property type="entry name" value="PlsC"/>
    <property type="match status" value="1"/>
</dbReference>